<dbReference type="InterPro" id="IPR041698">
    <property type="entry name" value="Methyltransf_25"/>
</dbReference>
<dbReference type="GO" id="GO:0032259">
    <property type="term" value="P:methylation"/>
    <property type="evidence" value="ECO:0007669"/>
    <property type="project" value="UniProtKB-KW"/>
</dbReference>
<feature type="domain" description="Methyltransferase" evidence="2">
    <location>
        <begin position="45"/>
        <end position="134"/>
    </location>
</feature>
<dbReference type="EMBL" id="CP165644">
    <property type="protein sequence ID" value="XDU66309.1"/>
    <property type="molecule type" value="Genomic_DNA"/>
</dbReference>
<organism evidence="3">
    <name type="scientific">Leptotrichia rugosa</name>
    <dbReference type="NCBI Taxonomy" id="3239302"/>
    <lineage>
        <taxon>Bacteria</taxon>
        <taxon>Fusobacteriati</taxon>
        <taxon>Fusobacteriota</taxon>
        <taxon>Fusobacteriia</taxon>
        <taxon>Fusobacteriales</taxon>
        <taxon>Leptotrichiaceae</taxon>
        <taxon>Leptotrichia</taxon>
    </lineage>
</organism>
<keyword evidence="1 3" id="KW-0808">Transferase</keyword>
<dbReference type="CDD" id="cd02440">
    <property type="entry name" value="AdoMet_MTases"/>
    <property type="match status" value="1"/>
</dbReference>
<dbReference type="GO" id="GO:0061542">
    <property type="term" value="F:3-demethylubiquinol 3-O-methyltransferase activity"/>
    <property type="evidence" value="ECO:0007669"/>
    <property type="project" value="UniProtKB-EC"/>
</dbReference>
<gene>
    <name evidence="3" type="ORF">AB8B22_07755</name>
</gene>
<dbReference type="InterPro" id="IPR029063">
    <property type="entry name" value="SAM-dependent_MTases_sf"/>
</dbReference>
<evidence type="ECO:0000259" key="2">
    <source>
        <dbReference type="Pfam" id="PF13649"/>
    </source>
</evidence>
<evidence type="ECO:0000313" key="3">
    <source>
        <dbReference type="EMBL" id="XDU66309.1"/>
    </source>
</evidence>
<name>A0AB39VGB7_9FUSO</name>
<reference evidence="3" key="1">
    <citation type="submission" date="2024-07" db="EMBL/GenBank/DDBJ databases">
        <authorList>
            <person name="Li X.-J."/>
            <person name="Wang X."/>
        </authorList>
    </citation>
    <scope>NUCLEOTIDE SEQUENCE</scope>
    <source>
        <strain evidence="3">HSP-334</strain>
    </source>
</reference>
<protein>
    <submittedName>
        <fullName evidence="3">Class I SAM-dependent methyltransferase</fullName>
        <ecNumber evidence="3">2.1.1.222</ecNumber>
        <ecNumber evidence="3">2.1.1.64</ecNumber>
    </submittedName>
</protein>
<evidence type="ECO:0000256" key="1">
    <source>
        <dbReference type="ARBA" id="ARBA00022679"/>
    </source>
</evidence>
<sequence>MPNRKENEKSMKKFYDTIADKYDYIFPLSSMQKKFLDEEVKGRKILDVGAGTGKVTKYLNEKGLQLTSIDLNKRLIKKAAEKGILVLNENMLNIDKFPNFDTIINIGNALPHLNSKKEIYEFLEKSYNQLNDDGKIIIQIINFVKFIKNKEKNKYKNNFLGNLPLIENEKVKFERAYYLNEENNIIFKTILDNKIENEEILLNIEYNELKNYFEKIGFKNIKIYGGFDKSEFDAENSMPLIMTGDKIK</sequence>
<dbReference type="KEGG" id="lrug:AB8B22_07755"/>
<accession>A0AB39VGB7</accession>
<proteinExistence type="predicted"/>
<dbReference type="RefSeq" id="WP_369710682.1">
    <property type="nucleotide sequence ID" value="NZ_CP165644.1"/>
</dbReference>
<dbReference type="Gene3D" id="2.20.25.110">
    <property type="entry name" value="S-adenosyl-L-methionine-dependent methyltransferases"/>
    <property type="match status" value="1"/>
</dbReference>
<dbReference type="EC" id="2.1.1.222" evidence="3"/>
<keyword evidence="3" id="KW-0489">Methyltransferase</keyword>
<dbReference type="GO" id="GO:0102208">
    <property type="term" value="F:2-polyprenyl-6-hydroxyphenol methylase activity"/>
    <property type="evidence" value="ECO:0007669"/>
    <property type="project" value="UniProtKB-EC"/>
</dbReference>
<dbReference type="SUPFAM" id="SSF53335">
    <property type="entry name" value="S-adenosyl-L-methionine-dependent methyltransferases"/>
    <property type="match status" value="1"/>
</dbReference>
<dbReference type="PANTHER" id="PTHR43861">
    <property type="entry name" value="TRANS-ACONITATE 2-METHYLTRANSFERASE-RELATED"/>
    <property type="match status" value="1"/>
</dbReference>
<dbReference type="AlphaFoldDB" id="A0AB39VGB7"/>
<dbReference type="EC" id="2.1.1.64" evidence="3"/>
<dbReference type="Gene3D" id="3.40.50.150">
    <property type="entry name" value="Vaccinia Virus protein VP39"/>
    <property type="match status" value="1"/>
</dbReference>
<dbReference type="Pfam" id="PF13649">
    <property type="entry name" value="Methyltransf_25"/>
    <property type="match status" value="1"/>
</dbReference>